<reference evidence="11 12" key="1">
    <citation type="journal article" date="2018" name="Elife">
        <title>Discovery and characterization of a prevalent human gut bacterial enzyme sufficient for the inactivation of a family of plant toxins.</title>
        <authorList>
            <person name="Koppel N."/>
            <person name="Bisanz J.E."/>
            <person name="Pandelia M.E."/>
            <person name="Turnbaugh P.J."/>
            <person name="Balskus E.P."/>
        </authorList>
    </citation>
    <scope>NUCLEOTIDE SEQUENCE [LARGE SCALE GENOMIC DNA]</scope>
    <source>
        <strain evidence="12">anaerobia AP69FAA</strain>
    </source>
</reference>
<keyword evidence="12" id="KW-1185">Reference proteome</keyword>
<comment type="subcellular location">
    <subcellularLocation>
        <location evidence="1">Cell membrane</location>
        <topology evidence="1">Multi-pass membrane protein</topology>
    </subcellularLocation>
</comment>
<feature type="transmembrane region" description="Helical" evidence="9">
    <location>
        <begin position="233"/>
        <end position="256"/>
    </location>
</feature>
<evidence type="ECO:0000256" key="5">
    <source>
        <dbReference type="ARBA" id="ARBA00022692"/>
    </source>
</evidence>
<dbReference type="Proteomes" id="UP000253792">
    <property type="component" value="Unassembled WGS sequence"/>
</dbReference>
<evidence type="ECO:0000259" key="10">
    <source>
        <dbReference type="PROSITE" id="PS50850"/>
    </source>
</evidence>
<evidence type="ECO:0000256" key="6">
    <source>
        <dbReference type="ARBA" id="ARBA00022989"/>
    </source>
</evidence>
<dbReference type="InterPro" id="IPR036259">
    <property type="entry name" value="MFS_trans_sf"/>
</dbReference>
<feature type="transmembrane region" description="Helical" evidence="9">
    <location>
        <begin position="396"/>
        <end position="418"/>
    </location>
</feature>
<organism evidence="11 12">
    <name type="scientific">Senegalimassilia anaerobia</name>
    <dbReference type="NCBI Taxonomy" id="1473216"/>
    <lineage>
        <taxon>Bacteria</taxon>
        <taxon>Bacillati</taxon>
        <taxon>Actinomycetota</taxon>
        <taxon>Coriobacteriia</taxon>
        <taxon>Coriobacteriales</taxon>
        <taxon>Coriobacteriaceae</taxon>
        <taxon>Senegalimassilia</taxon>
    </lineage>
</organism>
<keyword evidence="5 9" id="KW-0812">Transmembrane</keyword>
<evidence type="ECO:0000256" key="2">
    <source>
        <dbReference type="ARBA" id="ARBA00008537"/>
    </source>
</evidence>
<dbReference type="InterPro" id="IPR004638">
    <property type="entry name" value="EmrB-like"/>
</dbReference>
<dbReference type="EMBL" id="PPTP01000002">
    <property type="protein sequence ID" value="RDB56878.1"/>
    <property type="molecule type" value="Genomic_DNA"/>
</dbReference>
<keyword evidence="4" id="KW-1003">Cell membrane</keyword>
<dbReference type="SUPFAM" id="SSF103473">
    <property type="entry name" value="MFS general substrate transporter"/>
    <property type="match status" value="1"/>
</dbReference>
<sequence length="495" mass="52009">MDTNETNLEDAANASRLKTAAPAAVADPEPDPEPERDGLPLRQRRVVLGIMVSGTTAACISQSMMIAALPAVMHEYGISASSGQLLTTAYIFVLGLISAMTGYLMNRFDSKKLFFASMASFAVGCAAAIFAPNYPCLLAARLLQAGGAGICLPLVQLVALNIYPKSQYGQATAIVGMIIGFAPAIGPTISGFLIDAWGWRSMFWMLGAIALAVMVLTVLLLDDVVRRPDHPGHFDLVSALLYSGGFVLVMIAATMLESGGSVGAGFIVPLLAGAAGLVVFARRQLRVSEPFLRLQCFRDKTFAVSTLIVICAHMMFMAPSIMVPLFVQDIQGLSATVSGLTLLPGAIMMGVMNPITGRLLDRRGPRPLIVAGCVTVLAGTVAFALIPASAPEWVVTVLYGVRVTGIACLMMPLTAWACTTLDPDELAQASAIITSARQLIGSLSASVFIAAMALTSQNALGVDLGGFDSSFWLQCGVPVLAFVLGMFVLPAKGKR</sequence>
<evidence type="ECO:0000313" key="12">
    <source>
        <dbReference type="Proteomes" id="UP000253792"/>
    </source>
</evidence>
<keyword evidence="6 9" id="KW-1133">Transmembrane helix</keyword>
<evidence type="ECO:0000313" key="11">
    <source>
        <dbReference type="EMBL" id="RDB56878.1"/>
    </source>
</evidence>
<dbReference type="InterPro" id="IPR020846">
    <property type="entry name" value="MFS_dom"/>
</dbReference>
<gene>
    <name evidence="11" type="ORF">C1880_02550</name>
</gene>
<dbReference type="PANTHER" id="PTHR42718:SF9">
    <property type="entry name" value="MAJOR FACILITATOR SUPERFAMILY MULTIDRUG TRANSPORTER MFSC"/>
    <property type="match status" value="1"/>
</dbReference>
<dbReference type="GO" id="GO:0022857">
    <property type="term" value="F:transmembrane transporter activity"/>
    <property type="evidence" value="ECO:0007669"/>
    <property type="project" value="InterPro"/>
</dbReference>
<dbReference type="GO" id="GO:0005886">
    <property type="term" value="C:plasma membrane"/>
    <property type="evidence" value="ECO:0007669"/>
    <property type="project" value="UniProtKB-SubCell"/>
</dbReference>
<accession>A0A369LFT5</accession>
<feature type="transmembrane region" description="Helical" evidence="9">
    <location>
        <begin position="471"/>
        <end position="489"/>
    </location>
</feature>
<evidence type="ECO:0000256" key="1">
    <source>
        <dbReference type="ARBA" id="ARBA00004651"/>
    </source>
</evidence>
<dbReference type="OrthoDB" id="9812221at2"/>
<evidence type="ECO:0000256" key="3">
    <source>
        <dbReference type="ARBA" id="ARBA00022448"/>
    </source>
</evidence>
<dbReference type="PRINTS" id="PR01036">
    <property type="entry name" value="TCRTETB"/>
</dbReference>
<feature type="transmembrane region" description="Helical" evidence="9">
    <location>
        <begin position="85"/>
        <end position="106"/>
    </location>
</feature>
<keyword evidence="3" id="KW-0813">Transport</keyword>
<dbReference type="NCBIfam" id="TIGR00711">
    <property type="entry name" value="efflux_EmrB"/>
    <property type="match status" value="1"/>
</dbReference>
<feature type="transmembrane region" description="Helical" evidence="9">
    <location>
        <begin position="439"/>
        <end position="459"/>
    </location>
</feature>
<feature type="transmembrane region" description="Helical" evidence="9">
    <location>
        <begin position="333"/>
        <end position="356"/>
    </location>
</feature>
<comment type="caution">
    <text evidence="11">The sequence shown here is derived from an EMBL/GenBank/DDBJ whole genome shotgun (WGS) entry which is preliminary data.</text>
</comment>
<feature type="transmembrane region" description="Helical" evidence="9">
    <location>
        <begin position="262"/>
        <end position="281"/>
    </location>
</feature>
<evidence type="ECO:0000256" key="4">
    <source>
        <dbReference type="ARBA" id="ARBA00022475"/>
    </source>
</evidence>
<comment type="similarity">
    <text evidence="2">Belongs to the major facilitator superfamily. EmrB family.</text>
</comment>
<dbReference type="Gene3D" id="1.20.1250.20">
    <property type="entry name" value="MFS general substrate transporter like domains"/>
    <property type="match status" value="1"/>
</dbReference>
<dbReference type="PANTHER" id="PTHR42718">
    <property type="entry name" value="MAJOR FACILITATOR SUPERFAMILY MULTIDRUG TRANSPORTER MFSC"/>
    <property type="match status" value="1"/>
</dbReference>
<evidence type="ECO:0000256" key="8">
    <source>
        <dbReference type="SAM" id="MobiDB-lite"/>
    </source>
</evidence>
<feature type="transmembrane region" description="Helical" evidence="9">
    <location>
        <begin position="46"/>
        <end position="73"/>
    </location>
</feature>
<dbReference type="AlphaFoldDB" id="A0A369LFT5"/>
<feature type="transmembrane region" description="Helical" evidence="9">
    <location>
        <begin position="302"/>
        <end position="327"/>
    </location>
</feature>
<proteinExistence type="inferred from homology"/>
<dbReference type="InterPro" id="IPR011701">
    <property type="entry name" value="MFS"/>
</dbReference>
<keyword evidence="7 9" id="KW-0472">Membrane</keyword>
<evidence type="ECO:0000256" key="9">
    <source>
        <dbReference type="SAM" id="Phobius"/>
    </source>
</evidence>
<feature type="transmembrane region" description="Helical" evidence="9">
    <location>
        <begin position="175"/>
        <end position="197"/>
    </location>
</feature>
<dbReference type="STRING" id="1034345.GCA_000236865_00955"/>
<dbReference type="RefSeq" id="WP_114620333.1">
    <property type="nucleotide sequence ID" value="NZ_PPTP01000002.1"/>
</dbReference>
<feature type="region of interest" description="Disordered" evidence="8">
    <location>
        <begin position="1"/>
        <end position="39"/>
    </location>
</feature>
<dbReference type="PROSITE" id="PS50850">
    <property type="entry name" value="MFS"/>
    <property type="match status" value="1"/>
</dbReference>
<feature type="transmembrane region" description="Helical" evidence="9">
    <location>
        <begin position="203"/>
        <end position="221"/>
    </location>
</feature>
<protein>
    <submittedName>
        <fullName evidence="11">MFS transporter</fullName>
    </submittedName>
</protein>
<dbReference type="Pfam" id="PF07690">
    <property type="entry name" value="MFS_1"/>
    <property type="match status" value="1"/>
</dbReference>
<feature type="domain" description="Major facilitator superfamily (MFS) profile" evidence="10">
    <location>
        <begin position="47"/>
        <end position="493"/>
    </location>
</feature>
<evidence type="ECO:0000256" key="7">
    <source>
        <dbReference type="ARBA" id="ARBA00023136"/>
    </source>
</evidence>
<name>A0A369LFT5_9ACTN</name>
<feature type="transmembrane region" description="Helical" evidence="9">
    <location>
        <begin position="368"/>
        <end position="390"/>
    </location>
</feature>
<feature type="transmembrane region" description="Helical" evidence="9">
    <location>
        <begin position="113"/>
        <end position="131"/>
    </location>
</feature>
<dbReference type="Gene3D" id="1.20.1720.10">
    <property type="entry name" value="Multidrug resistance protein D"/>
    <property type="match status" value="1"/>
</dbReference>
<feature type="transmembrane region" description="Helical" evidence="9">
    <location>
        <begin position="143"/>
        <end position="163"/>
    </location>
</feature>